<dbReference type="Pfam" id="PF01497">
    <property type="entry name" value="Peripla_BP_2"/>
    <property type="match status" value="1"/>
</dbReference>
<dbReference type="KEGG" id="fpal:HYN49_07890"/>
<dbReference type="SUPFAM" id="SSF53807">
    <property type="entry name" value="Helical backbone' metal receptor"/>
    <property type="match status" value="1"/>
</dbReference>
<dbReference type="PROSITE" id="PS50983">
    <property type="entry name" value="FE_B12_PBP"/>
    <property type="match status" value="1"/>
</dbReference>
<proteinExistence type="predicted"/>
<gene>
    <name evidence="3" type="ORF">HYN49_07890</name>
</gene>
<evidence type="ECO:0000313" key="3">
    <source>
        <dbReference type="EMBL" id="AWI25827.1"/>
    </source>
</evidence>
<dbReference type="PANTHER" id="PTHR30535:SF34">
    <property type="entry name" value="MOLYBDATE-BINDING PROTEIN MOLA"/>
    <property type="match status" value="1"/>
</dbReference>
<dbReference type="InterPro" id="IPR002491">
    <property type="entry name" value="ABC_transptr_periplasmic_BD"/>
</dbReference>
<evidence type="ECO:0000259" key="2">
    <source>
        <dbReference type="PROSITE" id="PS50983"/>
    </source>
</evidence>
<organism evidence="3 4">
    <name type="scientific">Flavobacterium pallidum</name>
    <dbReference type="NCBI Taxonomy" id="2172098"/>
    <lineage>
        <taxon>Bacteria</taxon>
        <taxon>Pseudomonadati</taxon>
        <taxon>Bacteroidota</taxon>
        <taxon>Flavobacteriia</taxon>
        <taxon>Flavobacteriales</taxon>
        <taxon>Flavobacteriaceae</taxon>
        <taxon>Flavobacterium</taxon>
    </lineage>
</organism>
<dbReference type="OrthoDB" id="9812528at2"/>
<name>A0A2S1SHK1_9FLAO</name>
<dbReference type="PROSITE" id="PS51257">
    <property type="entry name" value="PROKAR_LIPOPROTEIN"/>
    <property type="match status" value="1"/>
</dbReference>
<dbReference type="RefSeq" id="WP_108903613.1">
    <property type="nucleotide sequence ID" value="NZ_CP029187.1"/>
</dbReference>
<dbReference type="Gene3D" id="3.40.50.1980">
    <property type="entry name" value="Nitrogenase molybdenum iron protein domain"/>
    <property type="match status" value="2"/>
</dbReference>
<dbReference type="PANTHER" id="PTHR30535">
    <property type="entry name" value="VITAMIN B12-BINDING PROTEIN"/>
    <property type="match status" value="1"/>
</dbReference>
<dbReference type="AlphaFoldDB" id="A0A2S1SHK1"/>
<keyword evidence="1" id="KW-0732">Signal</keyword>
<protein>
    <submittedName>
        <fullName evidence="3">ABC transporter substrate-binding protein</fullName>
    </submittedName>
</protein>
<evidence type="ECO:0000256" key="1">
    <source>
        <dbReference type="SAM" id="SignalP"/>
    </source>
</evidence>
<dbReference type="Proteomes" id="UP000244937">
    <property type="component" value="Chromosome"/>
</dbReference>
<keyword evidence="4" id="KW-1185">Reference proteome</keyword>
<dbReference type="GO" id="GO:0071281">
    <property type="term" value="P:cellular response to iron ion"/>
    <property type="evidence" value="ECO:0007669"/>
    <property type="project" value="TreeGrafter"/>
</dbReference>
<reference evidence="3 4" key="1">
    <citation type="submission" date="2018-05" db="EMBL/GenBank/DDBJ databases">
        <title>Genome sequencing of Flavobacterium sp. HYN0049.</title>
        <authorList>
            <person name="Yi H."/>
            <person name="Baek C."/>
        </authorList>
    </citation>
    <scope>NUCLEOTIDE SEQUENCE [LARGE SCALE GENOMIC DNA]</scope>
    <source>
        <strain evidence="3 4">HYN0049</strain>
    </source>
</reference>
<feature type="signal peptide" evidence="1">
    <location>
        <begin position="1"/>
        <end position="21"/>
    </location>
</feature>
<accession>A0A2S1SHK1</accession>
<dbReference type="InterPro" id="IPR050902">
    <property type="entry name" value="ABC_Transporter_SBP"/>
</dbReference>
<feature type="chain" id="PRO_5015428340" evidence="1">
    <location>
        <begin position="22"/>
        <end position="380"/>
    </location>
</feature>
<feature type="domain" description="Fe/B12 periplasmic-binding" evidence="2">
    <location>
        <begin position="95"/>
        <end position="367"/>
    </location>
</feature>
<evidence type="ECO:0000313" key="4">
    <source>
        <dbReference type="Proteomes" id="UP000244937"/>
    </source>
</evidence>
<sequence>MKKNFLKFLLLLLVSLSFSCAKNEKPAKAGMPSGTNVIKYAKGLAISHYEGFSIVKVTNPWPKANKDYTYILYKKNTVIPDSLKQFTSVQVPIKSVVVTSTTHIPSLDMLGVENSLVGFPNLGYISSEKIRTRIEARQIKELGSNQSLNTEVLIGLSPDVIVGYGIDNNNPTLDNLQRAGLKVLLNGDWNEQTPLGKAEWIKFFGTLYDKDAEAEKLFSAIEKEYNTTMAMVKKVKTKPTVLAGAVYENQWYLPEGNSWGAQFIAQAGGDYLWEDSKGTGSLSLPFEVVFEKAKNARFWIGPGQFTSLKEMADANANYKAFDAYKNKTIYSFSSKKGKTGGIIFYELAPNRPDLVLKDMVKILHPELLQDYKLYFFEQLQ</sequence>
<dbReference type="EMBL" id="CP029187">
    <property type="protein sequence ID" value="AWI25827.1"/>
    <property type="molecule type" value="Genomic_DNA"/>
</dbReference>